<evidence type="ECO:0000313" key="3">
    <source>
        <dbReference type="Proteomes" id="UP000291822"/>
    </source>
</evidence>
<dbReference type="Gene3D" id="3.40.50.2000">
    <property type="entry name" value="Glycogen Phosphorylase B"/>
    <property type="match status" value="1"/>
</dbReference>
<protein>
    <submittedName>
        <fullName evidence="2">Glycosyltransferase</fullName>
    </submittedName>
</protein>
<feature type="domain" description="Glycosyl transferase family 1" evidence="1">
    <location>
        <begin position="201"/>
        <end position="256"/>
    </location>
</feature>
<evidence type="ECO:0000259" key="1">
    <source>
        <dbReference type="Pfam" id="PF00534"/>
    </source>
</evidence>
<accession>A0A4R0YIX6</accession>
<dbReference type="Pfam" id="PF00534">
    <property type="entry name" value="Glycos_transf_1"/>
    <property type="match status" value="1"/>
</dbReference>
<keyword evidence="2" id="KW-0808">Transferase</keyword>
<reference evidence="2 3" key="1">
    <citation type="submission" date="2019-02" db="EMBL/GenBank/DDBJ databases">
        <title>Dyella amyloliquefaciens sp. nov., isolated from forest soil.</title>
        <authorList>
            <person name="Gao Z.-H."/>
            <person name="Qiu L.-H."/>
        </authorList>
    </citation>
    <scope>NUCLEOTIDE SEQUENCE [LARGE SCALE GENOMIC DNA]</scope>
    <source>
        <strain evidence="2 3">KACC 12747</strain>
    </source>
</reference>
<dbReference type="SUPFAM" id="SSF53756">
    <property type="entry name" value="UDP-Glycosyltransferase/glycogen phosphorylase"/>
    <property type="match status" value="1"/>
</dbReference>
<dbReference type="EMBL" id="SJTG01000004">
    <property type="protein sequence ID" value="TCI08400.1"/>
    <property type="molecule type" value="Genomic_DNA"/>
</dbReference>
<dbReference type="RefSeq" id="WP_131151659.1">
    <property type="nucleotide sequence ID" value="NZ_SJTG01000004.1"/>
</dbReference>
<sequence length="324" mass="36600">MTRLNVIGRDNGAGLSRDMHLLADALREGGLDAQLTALPHRGGFAELLTRLQWQLRKPAFDINLMLERIRPEYWRAAHRNVLIPNPEYFRDKDRAQLHAMDAAWVKTRHAERLFGALGVRTHYIGFNSPDRLLPAVPRERTFFHGPGRSGNKGTRQLIDLWARHPEWPTLTVAWRRKRVDVGDMPPNVQLLRDHIDDTAYQELQNRHVFHLCPSQTEGFGHYLVEAMSCRAVVITLDAEPMNELVTGARGVLVQARASGTQDLATLYEADEASLEQAIERCIAMPDHVLTRLGSAARAWFESNRDGFAGRLRDAVACVHRSAAS</sequence>
<dbReference type="Proteomes" id="UP000291822">
    <property type="component" value="Unassembled WGS sequence"/>
</dbReference>
<gene>
    <name evidence="2" type="ORF">EZM97_27610</name>
</gene>
<proteinExistence type="predicted"/>
<comment type="caution">
    <text evidence="2">The sequence shown here is derived from an EMBL/GenBank/DDBJ whole genome shotgun (WGS) entry which is preliminary data.</text>
</comment>
<dbReference type="AlphaFoldDB" id="A0A4R0YIX6"/>
<organism evidence="2 3">
    <name type="scientific">Dyella soli</name>
    <dbReference type="NCBI Taxonomy" id="522319"/>
    <lineage>
        <taxon>Bacteria</taxon>
        <taxon>Pseudomonadati</taxon>
        <taxon>Pseudomonadota</taxon>
        <taxon>Gammaproteobacteria</taxon>
        <taxon>Lysobacterales</taxon>
        <taxon>Rhodanobacteraceae</taxon>
        <taxon>Dyella</taxon>
    </lineage>
</organism>
<evidence type="ECO:0000313" key="2">
    <source>
        <dbReference type="EMBL" id="TCI08400.1"/>
    </source>
</evidence>
<dbReference type="InterPro" id="IPR001296">
    <property type="entry name" value="Glyco_trans_1"/>
</dbReference>
<dbReference type="GO" id="GO:0016757">
    <property type="term" value="F:glycosyltransferase activity"/>
    <property type="evidence" value="ECO:0007669"/>
    <property type="project" value="InterPro"/>
</dbReference>
<keyword evidence="3" id="KW-1185">Reference proteome</keyword>
<name>A0A4R0YIX6_9GAMM</name>